<dbReference type="InterPro" id="IPR008979">
    <property type="entry name" value="Galactose-bd-like_sf"/>
</dbReference>
<dbReference type="EMBL" id="JXQK01000062">
    <property type="protein sequence ID" value="KIP61825.1"/>
    <property type="molecule type" value="Genomic_DNA"/>
</dbReference>
<dbReference type="Proteomes" id="UP000032046">
    <property type="component" value="Unassembled WGS sequence"/>
</dbReference>
<keyword evidence="4" id="KW-0732">Signal</keyword>
<dbReference type="SUPFAM" id="SSF49303">
    <property type="entry name" value="beta-Galactosidase/glucuronidase domain"/>
    <property type="match status" value="1"/>
</dbReference>
<keyword evidence="10" id="KW-1185">Reference proteome</keyword>
<proteinExistence type="inferred from homology"/>
<accession>A0A0D0IT11</accession>
<name>A0A0D0IT11_9BACT</name>
<dbReference type="InterPro" id="IPR006102">
    <property type="entry name" value="Ig-like_GH2"/>
</dbReference>
<dbReference type="Gene3D" id="2.60.40.10">
    <property type="entry name" value="Immunoglobulins"/>
    <property type="match status" value="2"/>
</dbReference>
<evidence type="ECO:0000256" key="4">
    <source>
        <dbReference type="SAM" id="SignalP"/>
    </source>
</evidence>
<feature type="domain" description="Glycoside hydrolase family 2 immunoglobulin-like beta-sandwich" evidence="5">
    <location>
        <begin position="225"/>
        <end position="321"/>
    </location>
</feature>
<sequence>MKHLLSILLMLLTMNAASMNATPTEGKTSVAGFFPLNGSGRIVYNFNQGWRFHLGDAKGAEATTFNDSKWEVVCAPHTVRLEPSEASGGRNYQGVAWYRKRFRMPKDMLGKDATLYFEAIMGKQEIYVNGKLATSHLGGYMPIIINLTQCGVKAGDECIIAVKADNSDDKNYPPGKKQAALDFCYHGGMYRDVWLIGKSPIAITDANEQNSVAGGGAFLHFDNISEKKADVFVNVEVGNKSTATASPTVIVRIKDKGGKVVATMKQKISVAPKSATTATPHTTLRTPHLWSPESPYLYDVEISVVNGGKTVDGGILHMGIRNAEFCGKDGFWLNGKPYHQLIGGNRHQDFAYVGNAVPNSQQWRDAKRLKDAGMTIIRAAHYPQDPAFMDACDELGLFIIVPTPGWQYWNKDPKFGELVHENTRQIIRRDRNHTSVLMWEPILNETRYPEDFALKALDITHEEFPYPGRPVAAADMNSAGVKDNYDVLYGWTDDIGKEGTPENKCIFTREFGEMVDDWYAHNCLNRAARSWGEKPMLTAALSLSDTYGEMFHGQRQFIGGCQWHPFDHQRGYHPDPYYGGIYDAFRQKKYAFEMFRSQDRTQEPMVFVANEMTQFSDEDVVVFSNCDSVRLTQFEGDKVLTLPVVHDAGDKPCAPVVFKGFWNFWKAREYSYKQRNWQRVSLLAEGIKDGKVVCSEKKMPSRRSTKIRLYADEMGRKLTADGSDFIVVVAEITDDNGNVKRLAKDNIMFSIEGEGRIIGDETIFANPRAVEWGSAPILVQATDKPGSITIHARSAFSGVYAPAEATLTIESVAAEIPKCFTDEPSAKTVRTASASAAASQQMTDEERQRTLEEVNRQQMDFGIQ</sequence>
<dbReference type="PANTHER" id="PTHR42732">
    <property type="entry name" value="BETA-GALACTOSIDASE"/>
    <property type="match status" value="1"/>
</dbReference>
<dbReference type="InterPro" id="IPR006103">
    <property type="entry name" value="Glyco_hydro_2_cat"/>
</dbReference>
<evidence type="ECO:0000256" key="3">
    <source>
        <dbReference type="ARBA" id="ARBA00023295"/>
    </source>
</evidence>
<dbReference type="InterPro" id="IPR040605">
    <property type="entry name" value="Glyco_hydro2_dom5"/>
</dbReference>
<dbReference type="Pfam" id="PF02837">
    <property type="entry name" value="Glyco_hydro_2_N"/>
    <property type="match status" value="1"/>
</dbReference>
<dbReference type="InterPro" id="IPR013783">
    <property type="entry name" value="Ig-like_fold"/>
</dbReference>
<dbReference type="InterPro" id="IPR051913">
    <property type="entry name" value="GH2_Domain-Containing"/>
</dbReference>
<evidence type="ECO:0000256" key="1">
    <source>
        <dbReference type="ARBA" id="ARBA00007401"/>
    </source>
</evidence>
<comment type="caution">
    <text evidence="9">The sequence shown here is derived from an EMBL/GenBank/DDBJ whole genome shotgun (WGS) entry which is preliminary data.</text>
</comment>
<dbReference type="Gene3D" id="2.60.120.260">
    <property type="entry name" value="Galactose-binding domain-like"/>
    <property type="match status" value="1"/>
</dbReference>
<dbReference type="RefSeq" id="WP_042519538.1">
    <property type="nucleotide sequence ID" value="NZ_JXQK01000062.1"/>
</dbReference>
<feature type="chain" id="PRO_5002212954" evidence="4">
    <location>
        <begin position="22"/>
        <end position="864"/>
    </location>
</feature>
<feature type="domain" description="Glycosyl hydrolases family 2 sugar binding" evidence="7">
    <location>
        <begin position="89"/>
        <end position="196"/>
    </location>
</feature>
<organism evidence="9 10">
    <name type="scientific">Prevotella pectinovora</name>
    <dbReference type="NCBI Taxonomy" id="1602169"/>
    <lineage>
        <taxon>Bacteria</taxon>
        <taxon>Pseudomonadati</taxon>
        <taxon>Bacteroidota</taxon>
        <taxon>Bacteroidia</taxon>
        <taxon>Bacteroidales</taxon>
        <taxon>Prevotellaceae</taxon>
        <taxon>Prevotella</taxon>
    </lineage>
</organism>
<reference evidence="9 10" key="1">
    <citation type="submission" date="2015-01" db="EMBL/GenBank/DDBJ databases">
        <title>Comparative genomics of non-oral Prevotella species.</title>
        <authorList>
            <person name="Accetto T."/>
            <person name="Nograsek B."/>
            <person name="Avgustin G."/>
        </authorList>
    </citation>
    <scope>NUCLEOTIDE SEQUENCE [LARGE SCALE GENOMIC DNA]</scope>
    <source>
        <strain evidence="9 10">P5-119</strain>
    </source>
</reference>
<evidence type="ECO:0000259" key="8">
    <source>
        <dbReference type="Pfam" id="PF18565"/>
    </source>
</evidence>
<evidence type="ECO:0000259" key="7">
    <source>
        <dbReference type="Pfam" id="PF02837"/>
    </source>
</evidence>
<dbReference type="Pfam" id="PF18565">
    <property type="entry name" value="Glyco_hydro2_C5"/>
    <property type="match status" value="1"/>
</dbReference>
<protein>
    <submittedName>
        <fullName evidence="9">Glycosyl hydrolase family 2</fullName>
    </submittedName>
</protein>
<comment type="similarity">
    <text evidence="1">Belongs to the glycosyl hydrolase 2 family.</text>
</comment>
<evidence type="ECO:0000259" key="6">
    <source>
        <dbReference type="Pfam" id="PF02836"/>
    </source>
</evidence>
<evidence type="ECO:0000313" key="9">
    <source>
        <dbReference type="EMBL" id="KIP61825.1"/>
    </source>
</evidence>
<dbReference type="SUPFAM" id="SSF49785">
    <property type="entry name" value="Galactose-binding domain-like"/>
    <property type="match status" value="1"/>
</dbReference>
<dbReference type="Gene3D" id="3.20.20.80">
    <property type="entry name" value="Glycosidases"/>
    <property type="match status" value="1"/>
</dbReference>
<dbReference type="STRING" id="1602171.ST44_08665"/>
<dbReference type="Pfam" id="PF02836">
    <property type="entry name" value="Glyco_hydro_2_C"/>
    <property type="match status" value="1"/>
</dbReference>
<keyword evidence="3" id="KW-0326">Glycosidase</keyword>
<dbReference type="GO" id="GO:0004553">
    <property type="term" value="F:hydrolase activity, hydrolyzing O-glycosyl compounds"/>
    <property type="evidence" value="ECO:0007669"/>
    <property type="project" value="InterPro"/>
</dbReference>
<evidence type="ECO:0000256" key="2">
    <source>
        <dbReference type="ARBA" id="ARBA00022801"/>
    </source>
</evidence>
<keyword evidence="2 9" id="KW-0378">Hydrolase</keyword>
<dbReference type="InterPro" id="IPR017853">
    <property type="entry name" value="GH"/>
</dbReference>
<feature type="domain" description="Glycoside hydrolase family 2" evidence="8">
    <location>
        <begin position="716"/>
        <end position="794"/>
    </location>
</feature>
<feature type="domain" description="Glycoside hydrolase family 2 catalytic" evidence="6">
    <location>
        <begin position="329"/>
        <end position="454"/>
    </location>
</feature>
<dbReference type="Pfam" id="PF00703">
    <property type="entry name" value="Glyco_hydro_2"/>
    <property type="match status" value="1"/>
</dbReference>
<feature type="signal peptide" evidence="4">
    <location>
        <begin position="1"/>
        <end position="21"/>
    </location>
</feature>
<dbReference type="PANTHER" id="PTHR42732:SF1">
    <property type="entry name" value="BETA-MANNOSIDASE"/>
    <property type="match status" value="1"/>
</dbReference>
<gene>
    <name evidence="9" type="ORF">ST44_08665</name>
</gene>
<dbReference type="SUPFAM" id="SSF51445">
    <property type="entry name" value="(Trans)glycosidases"/>
    <property type="match status" value="1"/>
</dbReference>
<dbReference type="InterPro" id="IPR036156">
    <property type="entry name" value="Beta-gal/glucu_dom_sf"/>
</dbReference>
<evidence type="ECO:0000259" key="5">
    <source>
        <dbReference type="Pfam" id="PF00703"/>
    </source>
</evidence>
<dbReference type="AlphaFoldDB" id="A0A0D0IT11"/>
<evidence type="ECO:0000313" key="10">
    <source>
        <dbReference type="Proteomes" id="UP000032046"/>
    </source>
</evidence>
<dbReference type="GO" id="GO:0005975">
    <property type="term" value="P:carbohydrate metabolic process"/>
    <property type="evidence" value="ECO:0007669"/>
    <property type="project" value="InterPro"/>
</dbReference>
<dbReference type="InterPro" id="IPR006104">
    <property type="entry name" value="Glyco_hydro_2_N"/>
</dbReference>